<dbReference type="SUPFAM" id="SSF52833">
    <property type="entry name" value="Thioredoxin-like"/>
    <property type="match status" value="1"/>
</dbReference>
<dbReference type="GO" id="GO:0016853">
    <property type="term" value="F:isomerase activity"/>
    <property type="evidence" value="ECO:0007669"/>
    <property type="project" value="UniProtKB-KW"/>
</dbReference>
<dbReference type="Proteomes" id="UP000294616">
    <property type="component" value="Unassembled WGS sequence"/>
</dbReference>
<evidence type="ECO:0000313" key="3">
    <source>
        <dbReference type="EMBL" id="TCK80849.1"/>
    </source>
</evidence>
<keyword evidence="3" id="KW-0413">Isomerase</keyword>
<keyword evidence="1" id="KW-1133">Transmembrane helix</keyword>
<dbReference type="RefSeq" id="WP_246012822.1">
    <property type="nucleotide sequence ID" value="NZ_SMGO01000003.1"/>
</dbReference>
<dbReference type="GO" id="GO:0016491">
    <property type="term" value="F:oxidoreductase activity"/>
    <property type="evidence" value="ECO:0007669"/>
    <property type="project" value="InterPro"/>
</dbReference>
<evidence type="ECO:0000259" key="2">
    <source>
        <dbReference type="PROSITE" id="PS51352"/>
    </source>
</evidence>
<proteinExistence type="predicted"/>
<accession>A0A4R1LUA9</accession>
<organism evidence="3 4">
    <name type="scientific">Albibacterium bauzanense</name>
    <dbReference type="NCBI Taxonomy" id="653929"/>
    <lineage>
        <taxon>Bacteria</taxon>
        <taxon>Pseudomonadati</taxon>
        <taxon>Bacteroidota</taxon>
        <taxon>Sphingobacteriia</taxon>
        <taxon>Sphingobacteriales</taxon>
        <taxon>Sphingobacteriaceae</taxon>
        <taxon>Albibacterium</taxon>
    </lineage>
</organism>
<keyword evidence="1" id="KW-0812">Transmembrane</keyword>
<dbReference type="CDD" id="cd02966">
    <property type="entry name" value="TlpA_like_family"/>
    <property type="match status" value="1"/>
</dbReference>
<dbReference type="AlphaFoldDB" id="A0A4R1LUA9"/>
<evidence type="ECO:0000256" key="1">
    <source>
        <dbReference type="SAM" id="Phobius"/>
    </source>
</evidence>
<dbReference type="InterPro" id="IPR013766">
    <property type="entry name" value="Thioredoxin_domain"/>
</dbReference>
<dbReference type="EMBL" id="SMGO01000003">
    <property type="protein sequence ID" value="TCK80849.1"/>
    <property type="molecule type" value="Genomic_DNA"/>
</dbReference>
<evidence type="ECO:0000313" key="4">
    <source>
        <dbReference type="Proteomes" id="UP000294616"/>
    </source>
</evidence>
<dbReference type="InterPro" id="IPR050553">
    <property type="entry name" value="Thioredoxin_ResA/DsbE_sf"/>
</dbReference>
<keyword evidence="1" id="KW-0472">Membrane</keyword>
<reference evidence="3 4" key="1">
    <citation type="submission" date="2019-03" db="EMBL/GenBank/DDBJ databases">
        <title>Genomic Encyclopedia of Archaeal and Bacterial Type Strains, Phase II (KMG-II): from individual species to whole genera.</title>
        <authorList>
            <person name="Goeker M."/>
        </authorList>
    </citation>
    <scope>NUCLEOTIDE SEQUENCE [LARGE SCALE GENOMIC DNA]</scope>
    <source>
        <strain evidence="3 4">DSM 22554</strain>
    </source>
</reference>
<dbReference type="PROSITE" id="PS51352">
    <property type="entry name" value="THIOREDOXIN_2"/>
    <property type="match status" value="1"/>
</dbReference>
<dbReference type="InterPro" id="IPR036249">
    <property type="entry name" value="Thioredoxin-like_sf"/>
</dbReference>
<keyword evidence="4" id="KW-1185">Reference proteome</keyword>
<name>A0A4R1LUA9_9SPHI</name>
<dbReference type="Gene3D" id="3.40.30.10">
    <property type="entry name" value="Glutaredoxin"/>
    <property type="match status" value="1"/>
</dbReference>
<dbReference type="InterPro" id="IPR013740">
    <property type="entry name" value="Redoxin"/>
</dbReference>
<dbReference type="PANTHER" id="PTHR42852:SF17">
    <property type="entry name" value="THIOREDOXIN-LIKE PROTEIN HI_1115"/>
    <property type="match status" value="1"/>
</dbReference>
<protein>
    <submittedName>
        <fullName evidence="3">Thiol-disulfide isomerase/thioredoxin</fullName>
    </submittedName>
</protein>
<dbReference type="PANTHER" id="PTHR42852">
    <property type="entry name" value="THIOL:DISULFIDE INTERCHANGE PROTEIN DSBE"/>
    <property type="match status" value="1"/>
</dbReference>
<feature type="domain" description="Thioredoxin" evidence="2">
    <location>
        <begin position="42"/>
        <end position="200"/>
    </location>
</feature>
<feature type="transmembrane region" description="Helical" evidence="1">
    <location>
        <begin position="12"/>
        <end position="30"/>
    </location>
</feature>
<dbReference type="Pfam" id="PF08534">
    <property type="entry name" value="Redoxin"/>
    <property type="match status" value="1"/>
</dbReference>
<gene>
    <name evidence="3" type="ORF">C8N28_2603</name>
</gene>
<comment type="caution">
    <text evidence="3">The sequence shown here is derived from an EMBL/GenBank/DDBJ whole genome shotgun (WGS) entry which is preliminary data.</text>
</comment>
<sequence length="201" mass="22784">MNLKKKVSLSNIFTGILMVFVLAMLFSPNFKGIVIQNLMKIGLFQPSIPDGSTKDLVEEINANAYNEEILFRNMEDEVIELSDQKGKVVFINFWATWCPPCIAEMPAINKLYSNFRDNDKVMFLMVDVDNNPAKSQKFMDKRKFDLPVYTPASPIPSSYMGGAIPTTLVLNKYGKVVFKHEGMGDFSNEEFKVFVSKLIAE</sequence>